<protein>
    <submittedName>
        <fullName evidence="2">Uncharacterized protein</fullName>
    </submittedName>
</protein>
<keyword evidence="3" id="KW-1185">Reference proteome</keyword>
<accession>A0A8J6U5Y7</accession>
<reference evidence="2 3" key="1">
    <citation type="journal article" date="2018" name="J. Microbiol.">
        <title>Aestuariibaculum marinum sp. nov., a marine bacterium isolated from seawater in South Korea.</title>
        <authorList>
            <person name="Choi J."/>
            <person name="Lee D."/>
            <person name="Jang J.H."/>
            <person name="Cha S."/>
            <person name="Seo T."/>
        </authorList>
    </citation>
    <scope>NUCLEOTIDE SEQUENCE [LARGE SCALE GENOMIC DNA]</scope>
    <source>
        <strain evidence="2 3">IP7</strain>
    </source>
</reference>
<gene>
    <name evidence="2" type="ORF">ICJ85_14700</name>
</gene>
<dbReference type="EMBL" id="JACVXD010000012">
    <property type="protein sequence ID" value="MBD0825267.1"/>
    <property type="molecule type" value="Genomic_DNA"/>
</dbReference>
<evidence type="ECO:0000256" key="1">
    <source>
        <dbReference type="SAM" id="SignalP"/>
    </source>
</evidence>
<organism evidence="2 3">
    <name type="scientific">Aestuariibaculum marinum</name>
    <dbReference type="NCBI Taxonomy" id="2683592"/>
    <lineage>
        <taxon>Bacteria</taxon>
        <taxon>Pseudomonadati</taxon>
        <taxon>Bacteroidota</taxon>
        <taxon>Flavobacteriia</taxon>
        <taxon>Flavobacteriales</taxon>
        <taxon>Flavobacteriaceae</taxon>
    </lineage>
</organism>
<evidence type="ECO:0000313" key="2">
    <source>
        <dbReference type="EMBL" id="MBD0825267.1"/>
    </source>
</evidence>
<comment type="caution">
    <text evidence="2">The sequence shown here is derived from an EMBL/GenBank/DDBJ whole genome shotgun (WGS) entry which is preliminary data.</text>
</comment>
<evidence type="ECO:0000313" key="3">
    <source>
        <dbReference type="Proteomes" id="UP000621516"/>
    </source>
</evidence>
<feature type="chain" id="PRO_5035230908" evidence="1">
    <location>
        <begin position="22"/>
        <end position="133"/>
    </location>
</feature>
<keyword evidence="1" id="KW-0732">Signal</keyword>
<dbReference type="Proteomes" id="UP000621516">
    <property type="component" value="Unassembled WGS sequence"/>
</dbReference>
<sequence>MKTMKQLFLVLLLSAHCYAQKQEVQLTQIKWLNTLDKGITFNTEISIYETFKFYAEPQFGGVFENSFKYIEGVTNFNQFYNFFDFGLNLGLNQELAKGLKLKGICNLGMLRFRSYDVVKPEHYMVKLSLSFVF</sequence>
<feature type="signal peptide" evidence="1">
    <location>
        <begin position="1"/>
        <end position="21"/>
    </location>
</feature>
<dbReference type="AlphaFoldDB" id="A0A8J6U5Y7"/>
<proteinExistence type="predicted"/>
<name>A0A8J6U5Y7_9FLAO</name>
<dbReference type="RefSeq" id="WP_188224559.1">
    <property type="nucleotide sequence ID" value="NZ_JACVXD010000012.1"/>
</dbReference>